<gene>
    <name evidence="5" type="ORF">FRF71_00830</name>
</gene>
<keyword evidence="3" id="KW-0804">Transcription</keyword>
<protein>
    <submittedName>
        <fullName evidence="5">LacI family transcriptional regulator</fullName>
    </submittedName>
</protein>
<dbReference type="PANTHER" id="PTHR30146:SF120">
    <property type="entry name" value="ALANINE RACEMASE"/>
    <property type="match status" value="1"/>
</dbReference>
<dbReference type="Gene3D" id="3.40.50.2300">
    <property type="match status" value="2"/>
</dbReference>
<dbReference type="GO" id="GO:0003700">
    <property type="term" value="F:DNA-binding transcription factor activity"/>
    <property type="evidence" value="ECO:0007669"/>
    <property type="project" value="TreeGrafter"/>
</dbReference>
<sequence>MAAEAGVSQSTVSRALAGDPVVSEATRARVFEAARRLNYAVDENAARLRSGRTATLAVVVICRPDEDRKDLNPFTYSLLGTVCAAASARGYETLVSFQDGPENLSGRYEDRRRADGLIVIGTTQNLPAWTYYRDLGLGGTRMVCWGSPFDELDWIRSDNNAGARLATRHLIEAGYTAPACIGSEASLQRQFKERYDGYVEAMREAGLTPRLVEIEEGISREEQGRRAARQLIDQGLPCDSIFAVCDEIALGTLRELSEAGVAVPGRLGLIGFDGIRASANAMPPLSSIQPDFAAAGAMLVDKLLATIAGEPNTDRRVPVTLLARESTRRPA</sequence>
<dbReference type="OrthoDB" id="8433438at2"/>
<dbReference type="SUPFAM" id="SSF47413">
    <property type="entry name" value="lambda repressor-like DNA-binding domains"/>
    <property type="match status" value="1"/>
</dbReference>
<dbReference type="EMBL" id="CP042345">
    <property type="protein sequence ID" value="QEA17410.1"/>
    <property type="molecule type" value="Genomic_DNA"/>
</dbReference>
<evidence type="ECO:0000313" key="5">
    <source>
        <dbReference type="EMBL" id="QEA17410.1"/>
    </source>
</evidence>
<evidence type="ECO:0000256" key="2">
    <source>
        <dbReference type="ARBA" id="ARBA00023125"/>
    </source>
</evidence>
<accession>A0A5B8S9G5</accession>
<keyword evidence="2" id="KW-0238">DNA-binding</keyword>
<dbReference type="Pfam" id="PF00356">
    <property type="entry name" value="LacI"/>
    <property type="match status" value="1"/>
</dbReference>
<dbReference type="PROSITE" id="PS50932">
    <property type="entry name" value="HTH_LACI_2"/>
    <property type="match status" value="1"/>
</dbReference>
<keyword evidence="6" id="KW-1185">Reference proteome</keyword>
<proteinExistence type="predicted"/>
<dbReference type="InterPro" id="IPR000843">
    <property type="entry name" value="HTH_LacI"/>
</dbReference>
<dbReference type="CDD" id="cd01392">
    <property type="entry name" value="HTH_LacI"/>
    <property type="match status" value="1"/>
</dbReference>
<organism evidence="5 6">
    <name type="scientific">Novosphingobium ginsenosidimutans</name>
    <dbReference type="NCBI Taxonomy" id="1176536"/>
    <lineage>
        <taxon>Bacteria</taxon>
        <taxon>Pseudomonadati</taxon>
        <taxon>Pseudomonadota</taxon>
        <taxon>Alphaproteobacteria</taxon>
        <taxon>Sphingomonadales</taxon>
        <taxon>Sphingomonadaceae</taxon>
        <taxon>Novosphingobium</taxon>
    </lineage>
</organism>
<evidence type="ECO:0000256" key="3">
    <source>
        <dbReference type="ARBA" id="ARBA00023163"/>
    </source>
</evidence>
<keyword evidence="1" id="KW-0805">Transcription regulation</keyword>
<dbReference type="GO" id="GO:0000976">
    <property type="term" value="F:transcription cis-regulatory region binding"/>
    <property type="evidence" value="ECO:0007669"/>
    <property type="project" value="TreeGrafter"/>
</dbReference>
<dbReference type="Pfam" id="PF13377">
    <property type="entry name" value="Peripla_BP_3"/>
    <property type="match status" value="1"/>
</dbReference>
<dbReference type="SMART" id="SM00354">
    <property type="entry name" value="HTH_LACI"/>
    <property type="match status" value="1"/>
</dbReference>
<evidence type="ECO:0000259" key="4">
    <source>
        <dbReference type="PROSITE" id="PS50932"/>
    </source>
</evidence>
<dbReference type="SUPFAM" id="SSF53822">
    <property type="entry name" value="Periplasmic binding protein-like I"/>
    <property type="match status" value="1"/>
</dbReference>
<name>A0A5B8S9G5_9SPHN</name>
<reference evidence="5 6" key="1">
    <citation type="journal article" date="2013" name="J. Microbiol. Biotechnol.">
        <title>Novosphingobium ginsenosidimutans sp. nov., with the ability to convert ginsenoside.</title>
        <authorList>
            <person name="Kim J.K."/>
            <person name="He D."/>
            <person name="Liu Q.M."/>
            <person name="Park H.Y."/>
            <person name="Jung M.S."/>
            <person name="Yoon M.H."/>
            <person name="Kim S.C."/>
            <person name="Im W.T."/>
        </authorList>
    </citation>
    <scope>NUCLEOTIDE SEQUENCE [LARGE SCALE GENOMIC DNA]</scope>
    <source>
        <strain evidence="5 6">FW-6</strain>
    </source>
</reference>
<dbReference type="Proteomes" id="UP000321172">
    <property type="component" value="Chromosome"/>
</dbReference>
<dbReference type="InterPro" id="IPR046335">
    <property type="entry name" value="LacI/GalR-like_sensor"/>
</dbReference>
<evidence type="ECO:0000256" key="1">
    <source>
        <dbReference type="ARBA" id="ARBA00023015"/>
    </source>
</evidence>
<dbReference type="PANTHER" id="PTHR30146">
    <property type="entry name" value="LACI-RELATED TRANSCRIPTIONAL REPRESSOR"/>
    <property type="match status" value="1"/>
</dbReference>
<feature type="domain" description="HTH lacI-type" evidence="4">
    <location>
        <begin position="1"/>
        <end position="50"/>
    </location>
</feature>
<dbReference type="KEGG" id="ngf:FRF71_00830"/>
<dbReference type="AlphaFoldDB" id="A0A5B8S9G5"/>
<dbReference type="InterPro" id="IPR010982">
    <property type="entry name" value="Lambda_DNA-bd_dom_sf"/>
</dbReference>
<evidence type="ECO:0000313" key="6">
    <source>
        <dbReference type="Proteomes" id="UP000321172"/>
    </source>
</evidence>
<dbReference type="Gene3D" id="1.10.260.40">
    <property type="entry name" value="lambda repressor-like DNA-binding domains"/>
    <property type="match status" value="1"/>
</dbReference>
<dbReference type="InterPro" id="IPR028082">
    <property type="entry name" value="Peripla_BP_I"/>
</dbReference>